<dbReference type="CDD" id="cd00082">
    <property type="entry name" value="HisKA"/>
    <property type="match status" value="1"/>
</dbReference>
<protein>
    <recommendedName>
        <fullName evidence="2">histidine kinase</fullName>
        <ecNumber evidence="2">2.7.13.3</ecNumber>
    </recommendedName>
</protein>
<dbReference type="InterPro" id="IPR013656">
    <property type="entry name" value="PAS_4"/>
</dbReference>
<evidence type="ECO:0000256" key="5">
    <source>
        <dbReference type="ARBA" id="ARBA00022777"/>
    </source>
</evidence>
<dbReference type="InterPro" id="IPR036890">
    <property type="entry name" value="HATPase_C_sf"/>
</dbReference>
<sequence length="409" mass="43805">MSGPSTDALVAAGFDALPARVAILDASGTIVDTNESWESFGEEQGLARSAGGVGSNYLAVCEASDDPDAVETARGIRAIAAGDSESFRLEYPCHTPGEDGWYLLDARPYDHGGERFVLVMHVDITERKLLERRTREQAERMESFATLLSHDLRNPLSVALAHAEMLELDDGVDLGDDSDENPLRASLERMESIINEALLLATIDTVEETELLALSRAVETAWTTVRTDGASVDVVDDVVIRADPSLLAHLFENLFRNAVEHGSTSPDSHTRQDAVEHGSTNPASHAQQNAVEHGGDGPRIEIGALESTAADGDRDDEAAKAVEDGTRPTDWSGEAADYDGFYVEDDGPGIPPDERERIFESGYSSAGGSGFGLAIVSDVVDAHGWSIRVTSGRNGGARFEVRGVTVVDR</sequence>
<evidence type="ECO:0000256" key="4">
    <source>
        <dbReference type="ARBA" id="ARBA00022679"/>
    </source>
</evidence>
<dbReference type="PANTHER" id="PTHR43711:SF1">
    <property type="entry name" value="HISTIDINE KINASE 1"/>
    <property type="match status" value="1"/>
</dbReference>
<evidence type="ECO:0000256" key="2">
    <source>
        <dbReference type="ARBA" id="ARBA00012438"/>
    </source>
</evidence>
<dbReference type="Pfam" id="PF02518">
    <property type="entry name" value="HATPase_c"/>
    <property type="match status" value="1"/>
</dbReference>
<dbReference type="OrthoDB" id="8127at2157"/>
<dbReference type="STRING" id="797303.Natpe_2301"/>
<keyword evidence="5 9" id="KW-0418">Kinase</keyword>
<dbReference type="Proteomes" id="UP000010843">
    <property type="component" value="Chromosome"/>
</dbReference>
<dbReference type="Pfam" id="PF00512">
    <property type="entry name" value="HisKA"/>
    <property type="match status" value="1"/>
</dbReference>
<evidence type="ECO:0000256" key="3">
    <source>
        <dbReference type="ARBA" id="ARBA00022553"/>
    </source>
</evidence>
<reference evidence="10" key="1">
    <citation type="submission" date="2012-02" db="EMBL/GenBank/DDBJ databases">
        <title>Complete sequence of chromosome of Natrinema pellirubrum DSM 15624.</title>
        <authorList>
            <person name="Lucas S."/>
            <person name="Han J."/>
            <person name="Lapidus A."/>
            <person name="Cheng J.-F."/>
            <person name="Goodwin L."/>
            <person name="Pitluck S."/>
            <person name="Peters L."/>
            <person name="Teshima H."/>
            <person name="Detter J.C."/>
            <person name="Han C."/>
            <person name="Tapia R."/>
            <person name="Land M."/>
            <person name="Hauser L."/>
            <person name="Kyrpides N."/>
            <person name="Ivanova N."/>
            <person name="Pagani I."/>
            <person name="Sproer C."/>
            <person name="Anderson I."/>
            <person name="Woyke T."/>
        </authorList>
    </citation>
    <scope>NUCLEOTIDE SEQUENCE [LARGE SCALE GENOMIC DNA]</scope>
    <source>
        <strain evidence="10">DSM 15624 / JCM 10476 / NCIMB 786</strain>
    </source>
</reference>
<dbReference type="SMART" id="SM00388">
    <property type="entry name" value="HisKA"/>
    <property type="match status" value="1"/>
</dbReference>
<evidence type="ECO:0000313" key="9">
    <source>
        <dbReference type="EMBL" id="AGB32121.1"/>
    </source>
</evidence>
<dbReference type="InterPro" id="IPR004358">
    <property type="entry name" value="Sig_transdc_His_kin-like_C"/>
</dbReference>
<organism evidence="9 10">
    <name type="scientific">Natrinema pellirubrum (strain DSM 15624 / CIP 106293 / JCM 10476 / NCIMB 786 / 157)</name>
    <dbReference type="NCBI Taxonomy" id="797303"/>
    <lineage>
        <taxon>Archaea</taxon>
        <taxon>Methanobacteriati</taxon>
        <taxon>Methanobacteriota</taxon>
        <taxon>Stenosarchaea group</taxon>
        <taxon>Halobacteria</taxon>
        <taxon>Halobacteriales</taxon>
        <taxon>Natrialbaceae</taxon>
        <taxon>Natrinema</taxon>
    </lineage>
</organism>
<keyword evidence="6" id="KW-0902">Two-component regulatory system</keyword>
<dbReference type="InterPro" id="IPR003594">
    <property type="entry name" value="HATPase_dom"/>
</dbReference>
<dbReference type="Gene3D" id="3.30.450.20">
    <property type="entry name" value="PAS domain"/>
    <property type="match status" value="1"/>
</dbReference>
<dbReference type="Pfam" id="PF08448">
    <property type="entry name" value="PAS_4"/>
    <property type="match status" value="1"/>
</dbReference>
<dbReference type="GeneID" id="14335464"/>
<dbReference type="InterPro" id="IPR050736">
    <property type="entry name" value="Sensor_HK_Regulatory"/>
</dbReference>
<keyword evidence="4" id="KW-0808">Transferase</keyword>
<dbReference type="SUPFAM" id="SSF47384">
    <property type="entry name" value="Homodimeric domain of signal transducing histidine kinase"/>
    <property type="match status" value="1"/>
</dbReference>
<dbReference type="RefSeq" id="WP_015299045.1">
    <property type="nucleotide sequence ID" value="NC_019962.1"/>
</dbReference>
<accession>L0JP31</accession>
<evidence type="ECO:0000256" key="1">
    <source>
        <dbReference type="ARBA" id="ARBA00000085"/>
    </source>
</evidence>
<comment type="catalytic activity">
    <reaction evidence="1">
        <text>ATP + protein L-histidine = ADP + protein N-phospho-L-histidine.</text>
        <dbReference type="EC" id="2.7.13.3"/>
    </reaction>
</comment>
<dbReference type="SUPFAM" id="SSF55785">
    <property type="entry name" value="PYP-like sensor domain (PAS domain)"/>
    <property type="match status" value="1"/>
</dbReference>
<keyword evidence="3" id="KW-0597">Phosphoprotein</keyword>
<dbReference type="CDD" id="cd00075">
    <property type="entry name" value="HATPase"/>
    <property type="match status" value="1"/>
</dbReference>
<dbReference type="SMART" id="SM00387">
    <property type="entry name" value="HATPase_c"/>
    <property type="match status" value="1"/>
</dbReference>
<name>L0JP31_NATP1</name>
<dbReference type="PRINTS" id="PR00344">
    <property type="entry name" value="BCTRLSENSOR"/>
</dbReference>
<dbReference type="InterPro" id="IPR003661">
    <property type="entry name" value="HisK_dim/P_dom"/>
</dbReference>
<feature type="compositionally biased region" description="Polar residues" evidence="7">
    <location>
        <begin position="278"/>
        <end position="290"/>
    </location>
</feature>
<evidence type="ECO:0000256" key="7">
    <source>
        <dbReference type="SAM" id="MobiDB-lite"/>
    </source>
</evidence>
<dbReference type="PROSITE" id="PS50109">
    <property type="entry name" value="HIS_KIN"/>
    <property type="match status" value="1"/>
</dbReference>
<dbReference type="Gene3D" id="1.10.287.130">
    <property type="match status" value="1"/>
</dbReference>
<dbReference type="EC" id="2.7.13.3" evidence="2"/>
<dbReference type="InterPro" id="IPR035965">
    <property type="entry name" value="PAS-like_dom_sf"/>
</dbReference>
<dbReference type="InterPro" id="IPR036097">
    <property type="entry name" value="HisK_dim/P_sf"/>
</dbReference>
<dbReference type="InterPro" id="IPR005467">
    <property type="entry name" value="His_kinase_dom"/>
</dbReference>
<evidence type="ECO:0000259" key="8">
    <source>
        <dbReference type="PROSITE" id="PS50109"/>
    </source>
</evidence>
<dbReference type="eggNOG" id="arCOG02327">
    <property type="taxonomic scope" value="Archaea"/>
</dbReference>
<dbReference type="GO" id="GO:0000155">
    <property type="term" value="F:phosphorelay sensor kinase activity"/>
    <property type="evidence" value="ECO:0007669"/>
    <property type="project" value="InterPro"/>
</dbReference>
<evidence type="ECO:0000256" key="6">
    <source>
        <dbReference type="ARBA" id="ARBA00023012"/>
    </source>
</evidence>
<feature type="region of interest" description="Disordered" evidence="7">
    <location>
        <begin position="261"/>
        <end position="335"/>
    </location>
</feature>
<feature type="domain" description="Histidine kinase" evidence="8">
    <location>
        <begin position="147"/>
        <end position="402"/>
    </location>
</feature>
<dbReference type="SUPFAM" id="SSF55874">
    <property type="entry name" value="ATPase domain of HSP90 chaperone/DNA topoisomerase II/histidine kinase"/>
    <property type="match status" value="1"/>
</dbReference>
<evidence type="ECO:0000313" key="10">
    <source>
        <dbReference type="Proteomes" id="UP000010843"/>
    </source>
</evidence>
<dbReference type="PANTHER" id="PTHR43711">
    <property type="entry name" value="TWO-COMPONENT HISTIDINE KINASE"/>
    <property type="match status" value="1"/>
</dbReference>
<dbReference type="AlphaFoldDB" id="L0JP31"/>
<gene>
    <name evidence="9" type="ordered locus">Natpe_2301</name>
</gene>
<dbReference type="EMBL" id="CP003372">
    <property type="protein sequence ID" value="AGB32121.1"/>
    <property type="molecule type" value="Genomic_DNA"/>
</dbReference>
<proteinExistence type="predicted"/>
<dbReference type="KEGG" id="npe:Natpe_2301"/>
<feature type="compositionally biased region" description="Basic and acidic residues" evidence="7">
    <location>
        <begin position="317"/>
        <end position="327"/>
    </location>
</feature>
<dbReference type="Gene3D" id="3.30.565.10">
    <property type="entry name" value="Histidine kinase-like ATPase, C-terminal domain"/>
    <property type="match status" value="1"/>
</dbReference>
<dbReference type="HOGENOM" id="CLU_000445_114_58_2"/>